<reference evidence="1 2" key="1">
    <citation type="submission" date="2016-07" db="EMBL/GenBank/DDBJ databases">
        <title>Pervasive Adenine N6-methylation of Active Genes in Fungi.</title>
        <authorList>
            <consortium name="DOE Joint Genome Institute"/>
            <person name="Mondo S.J."/>
            <person name="Dannebaum R.O."/>
            <person name="Kuo R.C."/>
            <person name="Labutti K."/>
            <person name="Haridas S."/>
            <person name="Kuo A."/>
            <person name="Salamov A."/>
            <person name="Ahrendt S.R."/>
            <person name="Lipzen A."/>
            <person name="Sullivan W."/>
            <person name="Andreopoulos W.B."/>
            <person name="Clum A."/>
            <person name="Lindquist E."/>
            <person name="Daum C."/>
            <person name="Ramamoorthy G.K."/>
            <person name="Gryganskyi A."/>
            <person name="Culley D."/>
            <person name="Magnuson J.K."/>
            <person name="James T.Y."/>
            <person name="O'Malley M.A."/>
            <person name="Stajich J.E."/>
            <person name="Spatafora J.W."/>
            <person name="Visel A."/>
            <person name="Grigoriev I.V."/>
        </authorList>
    </citation>
    <scope>NUCLEOTIDE SEQUENCE [LARGE SCALE GENOMIC DNA]</scope>
    <source>
        <strain evidence="1 2">NRRL 1336</strain>
    </source>
</reference>
<evidence type="ECO:0000313" key="1">
    <source>
        <dbReference type="EMBL" id="ORZ06211.1"/>
    </source>
</evidence>
<dbReference type="EMBL" id="MCGE01000040">
    <property type="protein sequence ID" value="ORZ06211.1"/>
    <property type="molecule type" value="Genomic_DNA"/>
</dbReference>
<feature type="non-terminal residue" evidence="1">
    <location>
        <position position="1"/>
    </location>
</feature>
<comment type="caution">
    <text evidence="1">The sequence shown here is derived from an EMBL/GenBank/DDBJ whole genome shotgun (WGS) entry which is preliminary data.</text>
</comment>
<proteinExistence type="predicted"/>
<dbReference type="Proteomes" id="UP000193560">
    <property type="component" value="Unassembled WGS sequence"/>
</dbReference>
<dbReference type="AlphaFoldDB" id="A0A1X2HZR0"/>
<gene>
    <name evidence="1" type="ORF">BCR42DRAFT_300628</name>
</gene>
<evidence type="ECO:0000313" key="2">
    <source>
        <dbReference type="Proteomes" id="UP000193560"/>
    </source>
</evidence>
<sequence>PPKSWSRFWKLRLTPSARNTWFRLIHHKWPDLTRLHYFMPHQFPSTQCQYCLAPLQDTKHLALLCPSRAEVWSTVWTTVIPNHDLDLDSLWIALLHLRPPPASFNVPLSFWHQFLGITLHAIWTAHWNKIFHNVPFSP</sequence>
<protein>
    <recommendedName>
        <fullName evidence="3">Reverse transcriptase zinc-binding domain-containing protein</fullName>
    </recommendedName>
</protein>
<name>A0A1X2HZR0_9FUNG</name>
<dbReference type="OrthoDB" id="2273311at2759"/>
<keyword evidence="2" id="KW-1185">Reference proteome</keyword>
<organism evidence="1 2">
    <name type="scientific">Absidia repens</name>
    <dbReference type="NCBI Taxonomy" id="90262"/>
    <lineage>
        <taxon>Eukaryota</taxon>
        <taxon>Fungi</taxon>
        <taxon>Fungi incertae sedis</taxon>
        <taxon>Mucoromycota</taxon>
        <taxon>Mucoromycotina</taxon>
        <taxon>Mucoromycetes</taxon>
        <taxon>Mucorales</taxon>
        <taxon>Cunninghamellaceae</taxon>
        <taxon>Absidia</taxon>
    </lineage>
</organism>
<feature type="non-terminal residue" evidence="1">
    <location>
        <position position="138"/>
    </location>
</feature>
<accession>A0A1X2HZR0</accession>
<evidence type="ECO:0008006" key="3">
    <source>
        <dbReference type="Google" id="ProtNLM"/>
    </source>
</evidence>